<sequence>MEKRINQLEQSESNHIRQNEIKESAELCWKINTTNPNSEKIPQLLNQLFSGDFGDQSRIQPPLHVLDGKEVQIGKNVSIGFNVTMMSAGKITIEDNVKLAANVQLLTNNHDYYNREILVCKPIVIKNNAWLGAGVTVLPGVIIGENAVVGAGAVVTRDVAANTVVAGIPAHKLSEITHPERIIQG</sequence>
<evidence type="ECO:0000256" key="1">
    <source>
        <dbReference type="ARBA" id="ARBA00007274"/>
    </source>
</evidence>
<dbReference type="Proteomes" id="UP001263852">
    <property type="component" value="Unassembled WGS sequence"/>
</dbReference>
<dbReference type="KEGG" id="lpg:BB562_04785"/>
<comment type="caution">
    <text evidence="4">The sequence shown here is derived from an EMBL/GenBank/DDBJ whole genome shotgun (WGS) entry which is preliminary data.</text>
</comment>
<keyword evidence="3" id="KW-0677">Repeat</keyword>
<protein>
    <submittedName>
        <fullName evidence="4">DapH/DapD/GlmU-related protein</fullName>
    </submittedName>
</protein>
<keyword evidence="2" id="KW-0808">Transferase</keyword>
<reference evidence="4" key="1">
    <citation type="submission" date="2023-08" db="EMBL/GenBank/DDBJ databases">
        <authorList>
            <person name="Page C.A."/>
            <person name="Perez-Diaz I.M."/>
        </authorList>
    </citation>
    <scope>NUCLEOTIDE SEQUENCE</scope>
    <source>
        <strain evidence="4">1.8.9</strain>
    </source>
</reference>
<accession>A0AAP5Q1D2</accession>
<dbReference type="RefSeq" id="WP_233756906.1">
    <property type="nucleotide sequence ID" value="NZ_BOUG01000006.1"/>
</dbReference>
<dbReference type="EMBL" id="JAVLAO010000001">
    <property type="protein sequence ID" value="MDT7038353.1"/>
    <property type="molecule type" value="Genomic_DNA"/>
</dbReference>
<dbReference type="GO" id="GO:0008374">
    <property type="term" value="F:O-acyltransferase activity"/>
    <property type="evidence" value="ECO:0007669"/>
    <property type="project" value="TreeGrafter"/>
</dbReference>
<dbReference type="SUPFAM" id="SSF51161">
    <property type="entry name" value="Trimeric LpxA-like enzymes"/>
    <property type="match status" value="1"/>
</dbReference>
<dbReference type="PROSITE" id="PS00101">
    <property type="entry name" value="HEXAPEP_TRANSFERASES"/>
    <property type="match status" value="1"/>
</dbReference>
<dbReference type="InterPro" id="IPR018357">
    <property type="entry name" value="Hexapep_transf_CS"/>
</dbReference>
<name>A0AAP5Q1D2_LACPE</name>
<organism evidence="4 5">
    <name type="scientific">Lactiplantibacillus pentosus</name>
    <name type="common">Lactobacillus pentosus</name>
    <dbReference type="NCBI Taxonomy" id="1589"/>
    <lineage>
        <taxon>Bacteria</taxon>
        <taxon>Bacillati</taxon>
        <taxon>Bacillota</taxon>
        <taxon>Bacilli</taxon>
        <taxon>Lactobacillales</taxon>
        <taxon>Lactobacillaceae</taxon>
        <taxon>Lactiplantibacillus</taxon>
    </lineage>
</organism>
<evidence type="ECO:0000256" key="3">
    <source>
        <dbReference type="ARBA" id="ARBA00022737"/>
    </source>
</evidence>
<evidence type="ECO:0000256" key="2">
    <source>
        <dbReference type="ARBA" id="ARBA00022679"/>
    </source>
</evidence>
<dbReference type="AlphaFoldDB" id="A0AAP5Q1D2"/>
<dbReference type="Pfam" id="PF00132">
    <property type="entry name" value="Hexapep"/>
    <property type="match status" value="1"/>
</dbReference>
<proteinExistence type="inferred from homology"/>
<evidence type="ECO:0000313" key="5">
    <source>
        <dbReference type="Proteomes" id="UP001263852"/>
    </source>
</evidence>
<comment type="similarity">
    <text evidence="1">Belongs to the transferase hexapeptide repeat family.</text>
</comment>
<dbReference type="InterPro" id="IPR051159">
    <property type="entry name" value="Hexapeptide_acetyltransf"/>
</dbReference>
<gene>
    <name evidence="4" type="ORF">RI555_04920</name>
</gene>
<dbReference type="InterPro" id="IPR011004">
    <property type="entry name" value="Trimer_LpxA-like_sf"/>
</dbReference>
<dbReference type="Gene3D" id="2.160.10.10">
    <property type="entry name" value="Hexapeptide repeat proteins"/>
    <property type="match status" value="1"/>
</dbReference>
<dbReference type="PANTHER" id="PTHR23416:SF23">
    <property type="entry name" value="ACETYLTRANSFERASE C18B11.09C-RELATED"/>
    <property type="match status" value="1"/>
</dbReference>
<dbReference type="InterPro" id="IPR001451">
    <property type="entry name" value="Hexapep"/>
</dbReference>
<dbReference type="Pfam" id="PF14602">
    <property type="entry name" value="Hexapep_2"/>
    <property type="match status" value="1"/>
</dbReference>
<evidence type="ECO:0000313" key="4">
    <source>
        <dbReference type="EMBL" id="MDT7038353.1"/>
    </source>
</evidence>
<dbReference type="PANTHER" id="PTHR23416">
    <property type="entry name" value="SIALIC ACID SYNTHASE-RELATED"/>
    <property type="match status" value="1"/>
</dbReference>